<reference evidence="3" key="1">
    <citation type="journal article" date="2020" name="Mol. Plant Microbe Interact.">
        <title>Genome Sequence of the Biocontrol Agent Coniothyrium minitans strain Conio (IMI 134523).</title>
        <authorList>
            <person name="Patel D."/>
            <person name="Shittu T.A."/>
            <person name="Baroncelli R."/>
            <person name="Muthumeenakshi S."/>
            <person name="Osborne T.H."/>
            <person name="Janganan T.K."/>
            <person name="Sreenivasaprasad S."/>
        </authorList>
    </citation>
    <scope>NUCLEOTIDE SEQUENCE</scope>
    <source>
        <strain evidence="3">Conio</strain>
    </source>
</reference>
<sequence length="891" mass="102148">MAEPVSIPTFEEWREKQKKSSEDCGPSKRARPDVYDPTKEPLPNHKFFQLDRGAIDGGLQMISAAVLDALSRARPQDKQLSALQTLARSFQKVSLPENLDVAVVGEQGLGKSLAINALQHRPNLSTTSASGGACTASAIRFCYKPDAAALSDSFDAKIKFMNDEELMENIQEHIDRYYHFHFSGHVEEETYFEDQSAAEDAEDFFDLLHNSKHDREAASQLKILLNADNIQENNLLKATMSMAHRRINETRARWPTGEERTIVFKDRTIKDLMKEIEQYMVMVPSMPSLWPIVQSLDILLWSVLAKHGVNLRDLPGLNDENQIRTAATNAFRRKAGYEMIFARADRVTTDTNVHKYIRQSIKAHGAKRTILILTKKDEYLLDTNSVEKIIKTRTVEPFPTIHDHVDRNEKMMDMLPDGDEAAEAEYADREAYCAHLENLAKLDFIHHRGEEVTQEMKDKFKEMDKDPITVFSISASMYMDWMKKRRSKQPMMSPEDTGVPGVRQYLLNLCAEPNLIVYKEHAFEKMDDLLDKCRRITDVEKRHEGYGLLRPVFAKAVDDIRKNLSRIFNDFIKHNVEDVFDDEDMKQERQEELLEVVNNWAYGSPWNTYRACLMRKGIGRSAAAKYQNHENPTGAYNWNEDQGNVTIGDMEDWGRRMLLAIKELSGRLERAIASGCEAIEECIQASSLPPELRDNAIEEWLGCRMRVEQVHADKMLLLALDVTLQYATTETDVKCMNVRVNVDHYKSVYGYDRHVDTRFANRLAAQKNEMHRLMSKPDEQGRLLIDRIENAAIMRSKSDLRDAFAEFSVSVIRKIKAFDEHLSDRGPLDYTLTDTDRQLREDILGRIPALEAMVEDVRTKFNDNMLLVQPAVTSSSEEKAGEPAQKQIKVE</sequence>
<dbReference type="Proteomes" id="UP000756921">
    <property type="component" value="Unassembled WGS sequence"/>
</dbReference>
<gene>
    <name evidence="3" type="ORF">PMIN01_07040</name>
</gene>
<comment type="caution">
    <text evidence="3">The sequence shown here is derived from an EMBL/GenBank/DDBJ whole genome shotgun (WGS) entry which is preliminary data.</text>
</comment>
<dbReference type="PANTHER" id="PTHR36681:SF3">
    <property type="entry name" value="NUCLEAR GTPASE, GERMINAL CENTER-ASSOCIATED, TANDEM DUPLICATE 3"/>
    <property type="match status" value="1"/>
</dbReference>
<organism evidence="3 4">
    <name type="scientific">Paraphaeosphaeria minitans</name>
    <dbReference type="NCBI Taxonomy" id="565426"/>
    <lineage>
        <taxon>Eukaryota</taxon>
        <taxon>Fungi</taxon>
        <taxon>Dikarya</taxon>
        <taxon>Ascomycota</taxon>
        <taxon>Pezizomycotina</taxon>
        <taxon>Dothideomycetes</taxon>
        <taxon>Pleosporomycetidae</taxon>
        <taxon>Pleosporales</taxon>
        <taxon>Massarineae</taxon>
        <taxon>Didymosphaeriaceae</taxon>
        <taxon>Paraphaeosphaeria</taxon>
    </lineage>
</organism>
<dbReference type="InterPro" id="IPR045063">
    <property type="entry name" value="Dynamin_N"/>
</dbReference>
<dbReference type="OrthoDB" id="3598281at2759"/>
<evidence type="ECO:0000259" key="2">
    <source>
        <dbReference type="Pfam" id="PF00350"/>
    </source>
</evidence>
<evidence type="ECO:0000256" key="1">
    <source>
        <dbReference type="SAM" id="MobiDB-lite"/>
    </source>
</evidence>
<keyword evidence="4" id="KW-1185">Reference proteome</keyword>
<dbReference type="SUPFAM" id="SSF52540">
    <property type="entry name" value="P-loop containing nucleoside triphosphate hydrolases"/>
    <property type="match status" value="1"/>
</dbReference>
<dbReference type="EMBL" id="WJXW01000006">
    <property type="protein sequence ID" value="KAF9735635.1"/>
    <property type="molecule type" value="Genomic_DNA"/>
</dbReference>
<proteinExistence type="predicted"/>
<feature type="region of interest" description="Disordered" evidence="1">
    <location>
        <begin position="872"/>
        <end position="891"/>
    </location>
</feature>
<name>A0A9P6GJQ6_9PLEO</name>
<accession>A0A9P6GJQ6</accession>
<dbReference type="AlphaFoldDB" id="A0A9P6GJQ6"/>
<feature type="domain" description="Dynamin N-terminal" evidence="2">
    <location>
        <begin position="101"/>
        <end position="375"/>
    </location>
</feature>
<feature type="region of interest" description="Disordered" evidence="1">
    <location>
        <begin position="1"/>
        <end position="43"/>
    </location>
</feature>
<feature type="compositionally biased region" description="Basic and acidic residues" evidence="1">
    <location>
        <begin position="11"/>
        <end position="43"/>
    </location>
</feature>
<dbReference type="Pfam" id="PF00350">
    <property type="entry name" value="Dynamin_N"/>
    <property type="match status" value="1"/>
</dbReference>
<dbReference type="InterPro" id="IPR027417">
    <property type="entry name" value="P-loop_NTPase"/>
</dbReference>
<dbReference type="PANTHER" id="PTHR36681">
    <property type="entry name" value="NUCLEAR GTPASE, GERMINAL CENTER-ASSOCIATED, TANDEM DUPLICATE 3"/>
    <property type="match status" value="1"/>
</dbReference>
<evidence type="ECO:0000313" key="3">
    <source>
        <dbReference type="EMBL" id="KAF9735635.1"/>
    </source>
</evidence>
<evidence type="ECO:0000313" key="4">
    <source>
        <dbReference type="Proteomes" id="UP000756921"/>
    </source>
</evidence>
<dbReference type="Gene3D" id="3.40.50.300">
    <property type="entry name" value="P-loop containing nucleotide triphosphate hydrolases"/>
    <property type="match status" value="1"/>
</dbReference>
<protein>
    <recommendedName>
        <fullName evidence="2">Dynamin N-terminal domain-containing protein</fullName>
    </recommendedName>
</protein>